<dbReference type="Gene3D" id="3.40.50.2300">
    <property type="match status" value="1"/>
</dbReference>
<comment type="caution">
    <text evidence="1">Lacks conserved residue(s) required for the propagation of feature annotation.</text>
</comment>
<accession>A0AAU8JLP3</accession>
<name>A0AAU8JLP3_9CYAN</name>
<organism evidence="3">
    <name type="scientific">Planktothricoides raciborskii GIHE-MW2</name>
    <dbReference type="NCBI Taxonomy" id="2792601"/>
    <lineage>
        <taxon>Bacteria</taxon>
        <taxon>Bacillati</taxon>
        <taxon>Cyanobacteriota</taxon>
        <taxon>Cyanophyceae</taxon>
        <taxon>Oscillatoriophycideae</taxon>
        <taxon>Oscillatoriales</taxon>
        <taxon>Oscillatoriaceae</taxon>
        <taxon>Planktothricoides</taxon>
    </lineage>
</organism>
<dbReference type="GO" id="GO:0000160">
    <property type="term" value="P:phosphorelay signal transduction system"/>
    <property type="evidence" value="ECO:0007669"/>
    <property type="project" value="InterPro"/>
</dbReference>
<dbReference type="InterPro" id="IPR058245">
    <property type="entry name" value="NreC/VraR/RcsB-like_REC"/>
</dbReference>
<proteinExistence type="predicted"/>
<protein>
    <submittedName>
        <fullName evidence="3">DUF3685 domain-containing protein</fullName>
    </submittedName>
</protein>
<reference evidence="3" key="1">
    <citation type="submission" date="2024-07" db="EMBL/GenBank/DDBJ databases">
        <authorList>
            <person name="Kim Y.J."/>
            <person name="Jeong J.Y."/>
        </authorList>
    </citation>
    <scope>NUCLEOTIDE SEQUENCE</scope>
    <source>
        <strain evidence="3">GIHE-MW2</strain>
    </source>
</reference>
<dbReference type="EMBL" id="CP159837">
    <property type="protein sequence ID" value="XCM39734.1"/>
    <property type="molecule type" value="Genomic_DNA"/>
</dbReference>
<dbReference type="Pfam" id="PF12452">
    <property type="entry name" value="DUF3685"/>
    <property type="match status" value="1"/>
</dbReference>
<dbReference type="PANTHER" id="PTHR45566:SF1">
    <property type="entry name" value="HTH-TYPE TRANSCRIPTIONAL REGULATOR YHJB-RELATED"/>
    <property type="match status" value="1"/>
</dbReference>
<dbReference type="InterPro" id="IPR022552">
    <property type="entry name" value="UPF_Ycf55"/>
</dbReference>
<sequence length="619" mass="70216">MSNDLQGKAIRLILIDHDPIFRLGLRTFLAQFAEISVLVDVSTVAAALHELKEIKSQEIKSQEIKSAPSAAPSIDLVLLAVEGVTPAEPDQGAIALIKTLKSEYAQLPLLLIDSWLSDREIHAARELGVKGYFPKGTEPTVLVNAIRQITAGISDWVGGDIPISGKQRRLSATVTGSPISVKPRRLWMQNLRLSANRQMNAHIVELDAQLKNIHLSQFDRFFLLGRRRELRVARWLVNQILPAISGSETQLTLENTVSFSEVKISPVSTQNSIDLRFSVSGDLQRSPQIYPLDFSTLKSQLFDRILTKLQSRLENLTDIPLEIDILKLEKKQQLFYLILRQFEEIIGTLKYSQIQPDGLQEKQEILLSDLWQATIIEFFGKYSSLSMGLSMGNQQIVDIVPLISQDAAQVQASILNKIPQGSELFSYLLFQTSFTIENVEYLADSSESLQHAEFLLENLMIQVANAVIYPLLNRLADVEKIKQDFYDSRWMTTREIERFRNNLSWRYRWQKYWQEPKSIFESQYVLLVLDERGIRKISSYAPRREELAQLNGLQQTVTLLLETRDAIAPRVESMMVFLGSGGRYLLMQLGRGIGLIAQGIIQGIGNSLQDLKVRKNREP</sequence>
<dbReference type="SUPFAM" id="SSF52172">
    <property type="entry name" value="CheY-like"/>
    <property type="match status" value="1"/>
</dbReference>
<dbReference type="PIRSF" id="PIRSF026434">
    <property type="entry name" value="RR_ycf55_prd"/>
    <property type="match status" value="1"/>
</dbReference>
<evidence type="ECO:0000256" key="1">
    <source>
        <dbReference type="PROSITE-ProRule" id="PRU00169"/>
    </source>
</evidence>
<evidence type="ECO:0000313" key="3">
    <source>
        <dbReference type="EMBL" id="XCM39734.1"/>
    </source>
</evidence>
<dbReference type="CDD" id="cd17535">
    <property type="entry name" value="REC_NarL-like"/>
    <property type="match status" value="1"/>
</dbReference>
<dbReference type="InterPro" id="IPR051015">
    <property type="entry name" value="EvgA-like"/>
</dbReference>
<evidence type="ECO:0000259" key="2">
    <source>
        <dbReference type="PROSITE" id="PS50110"/>
    </source>
</evidence>
<dbReference type="InterPro" id="IPR001789">
    <property type="entry name" value="Sig_transdc_resp-reg_receiver"/>
</dbReference>
<dbReference type="InterPro" id="IPR011006">
    <property type="entry name" value="CheY-like_superfamily"/>
</dbReference>
<feature type="domain" description="Response regulatory" evidence="2">
    <location>
        <begin position="11"/>
        <end position="150"/>
    </location>
</feature>
<dbReference type="RefSeq" id="WP_054469087.1">
    <property type="nucleotide sequence ID" value="NZ_CP159837.1"/>
</dbReference>
<gene>
    <name evidence="3" type="ORF">ABWT76_002684</name>
</gene>
<dbReference type="PANTHER" id="PTHR45566">
    <property type="entry name" value="HTH-TYPE TRANSCRIPTIONAL REGULATOR YHJB-RELATED"/>
    <property type="match status" value="1"/>
</dbReference>
<dbReference type="AlphaFoldDB" id="A0AAU8JLP3"/>
<dbReference type="PROSITE" id="PS50110">
    <property type="entry name" value="RESPONSE_REGULATORY"/>
    <property type="match status" value="1"/>
</dbReference>
<dbReference type="InterPro" id="IPR016837">
    <property type="entry name" value="Uncharacterised_Ycf55_cyanobac"/>
</dbReference>